<reference evidence="9 10" key="1">
    <citation type="submission" date="2018-03" db="EMBL/GenBank/DDBJ databases">
        <title>Genomic Encyclopedia of Archaeal and Bacterial Type Strains, Phase II (KMG-II): from individual species to whole genera.</title>
        <authorList>
            <person name="Goeker M."/>
        </authorList>
    </citation>
    <scope>NUCLEOTIDE SEQUENCE [LARGE SCALE GENOMIC DNA]</scope>
    <source>
        <strain evidence="9 10">DSM 100346</strain>
    </source>
</reference>
<feature type="domain" description="RecX third three-helical" evidence="7">
    <location>
        <begin position="108"/>
        <end position="147"/>
    </location>
</feature>
<accession>A0A316AQ05</accession>
<dbReference type="RefSeq" id="WP_109673377.1">
    <property type="nucleotide sequence ID" value="NZ_QGDT01000002.1"/>
</dbReference>
<dbReference type="InterPro" id="IPR053926">
    <property type="entry name" value="RecX_HTH_1st"/>
</dbReference>
<dbReference type="Pfam" id="PF02631">
    <property type="entry name" value="RecX_HTH2"/>
    <property type="match status" value="1"/>
</dbReference>
<evidence type="ECO:0000256" key="3">
    <source>
        <dbReference type="ARBA" id="ARBA00018111"/>
    </source>
</evidence>
<comment type="similarity">
    <text evidence="2 5">Belongs to the RecX family.</text>
</comment>
<dbReference type="EMBL" id="QGDT01000002">
    <property type="protein sequence ID" value="PWJ59516.1"/>
    <property type="molecule type" value="Genomic_DNA"/>
</dbReference>
<gene>
    <name evidence="5" type="primary">recX</name>
    <name evidence="9" type="ORF">CLV98_102350</name>
</gene>
<evidence type="ECO:0000259" key="6">
    <source>
        <dbReference type="Pfam" id="PF02631"/>
    </source>
</evidence>
<dbReference type="InterPro" id="IPR053924">
    <property type="entry name" value="RecX_HTH_2nd"/>
</dbReference>
<dbReference type="Gene3D" id="1.10.10.10">
    <property type="entry name" value="Winged helix-like DNA-binding domain superfamily/Winged helix DNA-binding domain"/>
    <property type="match status" value="2"/>
</dbReference>
<dbReference type="InterPro" id="IPR053925">
    <property type="entry name" value="RecX_HTH_3rd"/>
</dbReference>
<dbReference type="GO" id="GO:0005737">
    <property type="term" value="C:cytoplasm"/>
    <property type="evidence" value="ECO:0007669"/>
    <property type="project" value="UniProtKB-SubCell"/>
</dbReference>
<evidence type="ECO:0000259" key="8">
    <source>
        <dbReference type="Pfam" id="PF21982"/>
    </source>
</evidence>
<dbReference type="AlphaFoldDB" id="A0A316AQ05"/>
<sequence length="154" mass="18213">MDRLILQKAAMYCAYQERTHEEVRQRLRQWNVWGEEADELIAELISQNYLNEERFAKSYAGGKFRVKGWGRRKIRQELQRRGLSEYSIGQGMNEIEDQAYAEELGSMLAKKKKQLELRETDRFKLKQKLARFAIGKGYESELVWKILEDIFGAS</sequence>
<evidence type="ECO:0000313" key="10">
    <source>
        <dbReference type="Proteomes" id="UP000245880"/>
    </source>
</evidence>
<dbReference type="HAMAP" id="MF_01114">
    <property type="entry name" value="RecX"/>
    <property type="match status" value="1"/>
</dbReference>
<dbReference type="PANTHER" id="PTHR33602">
    <property type="entry name" value="REGULATORY PROTEIN RECX FAMILY PROTEIN"/>
    <property type="match status" value="1"/>
</dbReference>
<dbReference type="PANTHER" id="PTHR33602:SF1">
    <property type="entry name" value="REGULATORY PROTEIN RECX FAMILY PROTEIN"/>
    <property type="match status" value="1"/>
</dbReference>
<evidence type="ECO:0000256" key="1">
    <source>
        <dbReference type="ARBA" id="ARBA00004496"/>
    </source>
</evidence>
<keyword evidence="10" id="KW-1185">Reference proteome</keyword>
<dbReference type="InterPro" id="IPR003783">
    <property type="entry name" value="Regulatory_RecX"/>
</dbReference>
<comment type="subcellular location">
    <subcellularLocation>
        <location evidence="1 5">Cytoplasm</location>
    </subcellularLocation>
</comment>
<proteinExistence type="inferred from homology"/>
<evidence type="ECO:0000256" key="2">
    <source>
        <dbReference type="ARBA" id="ARBA00009695"/>
    </source>
</evidence>
<evidence type="ECO:0000256" key="4">
    <source>
        <dbReference type="ARBA" id="ARBA00022490"/>
    </source>
</evidence>
<feature type="domain" description="RecX first three-helical" evidence="8">
    <location>
        <begin position="7"/>
        <end position="44"/>
    </location>
</feature>
<comment type="function">
    <text evidence="5">Modulates RecA activity.</text>
</comment>
<comment type="caution">
    <text evidence="9">The sequence shown here is derived from an EMBL/GenBank/DDBJ whole genome shotgun (WGS) entry which is preliminary data.</text>
</comment>
<dbReference type="Proteomes" id="UP000245880">
    <property type="component" value="Unassembled WGS sequence"/>
</dbReference>
<dbReference type="Pfam" id="PF21981">
    <property type="entry name" value="RecX_HTH3"/>
    <property type="match status" value="1"/>
</dbReference>
<evidence type="ECO:0000256" key="5">
    <source>
        <dbReference type="HAMAP-Rule" id="MF_01114"/>
    </source>
</evidence>
<evidence type="ECO:0000259" key="7">
    <source>
        <dbReference type="Pfam" id="PF21981"/>
    </source>
</evidence>
<feature type="domain" description="RecX second three-helical" evidence="6">
    <location>
        <begin position="51"/>
        <end position="90"/>
    </location>
</feature>
<dbReference type="InterPro" id="IPR036388">
    <property type="entry name" value="WH-like_DNA-bd_sf"/>
</dbReference>
<evidence type="ECO:0000313" key="9">
    <source>
        <dbReference type="EMBL" id="PWJ59516.1"/>
    </source>
</evidence>
<dbReference type="Pfam" id="PF21982">
    <property type="entry name" value="RecX_HTH1"/>
    <property type="match status" value="1"/>
</dbReference>
<keyword evidence="4 5" id="KW-0963">Cytoplasm</keyword>
<protein>
    <recommendedName>
        <fullName evidence="3 5">Regulatory protein RecX</fullName>
    </recommendedName>
</protein>
<organism evidence="9 10">
    <name type="scientific">Dyadobacter jejuensis</name>
    <dbReference type="NCBI Taxonomy" id="1082580"/>
    <lineage>
        <taxon>Bacteria</taxon>
        <taxon>Pseudomonadati</taxon>
        <taxon>Bacteroidota</taxon>
        <taxon>Cytophagia</taxon>
        <taxon>Cytophagales</taxon>
        <taxon>Spirosomataceae</taxon>
        <taxon>Dyadobacter</taxon>
    </lineage>
</organism>
<name>A0A316AQ05_9BACT</name>
<dbReference type="OrthoDB" id="1523826at2"/>
<dbReference type="GO" id="GO:0006282">
    <property type="term" value="P:regulation of DNA repair"/>
    <property type="evidence" value="ECO:0007669"/>
    <property type="project" value="UniProtKB-UniRule"/>
</dbReference>